<evidence type="ECO:0000256" key="8">
    <source>
        <dbReference type="ARBA" id="ARBA00022833"/>
    </source>
</evidence>
<name>A0A6A6WME0_9PEZI</name>
<dbReference type="PANTHER" id="PTHR12147">
    <property type="entry name" value="METALLOPEPTIDASE M28 FAMILY MEMBER"/>
    <property type="match status" value="1"/>
</dbReference>
<dbReference type="GO" id="GO:0008235">
    <property type="term" value="F:metalloexopeptidase activity"/>
    <property type="evidence" value="ECO:0007669"/>
    <property type="project" value="InterPro"/>
</dbReference>
<evidence type="ECO:0000256" key="11">
    <source>
        <dbReference type="RuleBase" id="RU361240"/>
    </source>
</evidence>
<organism evidence="13 14">
    <name type="scientific">Pseudovirgaria hyperparasitica</name>
    <dbReference type="NCBI Taxonomy" id="470096"/>
    <lineage>
        <taxon>Eukaryota</taxon>
        <taxon>Fungi</taxon>
        <taxon>Dikarya</taxon>
        <taxon>Ascomycota</taxon>
        <taxon>Pezizomycotina</taxon>
        <taxon>Dothideomycetes</taxon>
        <taxon>Dothideomycetes incertae sedis</taxon>
        <taxon>Acrospermales</taxon>
        <taxon>Acrospermaceae</taxon>
        <taxon>Pseudovirgaria</taxon>
    </lineage>
</organism>
<dbReference type="RefSeq" id="XP_033605640.1">
    <property type="nucleotide sequence ID" value="XM_033740525.1"/>
</dbReference>
<evidence type="ECO:0000256" key="10">
    <source>
        <dbReference type="ARBA" id="ARBA00043962"/>
    </source>
</evidence>
<dbReference type="EMBL" id="ML996565">
    <property type="protein sequence ID" value="KAF2763189.1"/>
    <property type="molecule type" value="Genomic_DNA"/>
</dbReference>
<dbReference type="OrthoDB" id="2214at2759"/>
<dbReference type="SUPFAM" id="SSF53187">
    <property type="entry name" value="Zn-dependent exopeptidases"/>
    <property type="match status" value="1"/>
</dbReference>
<evidence type="ECO:0000256" key="3">
    <source>
        <dbReference type="ARBA" id="ARBA00022438"/>
    </source>
</evidence>
<dbReference type="Pfam" id="PF04389">
    <property type="entry name" value="Peptidase_M28"/>
    <property type="match status" value="1"/>
</dbReference>
<evidence type="ECO:0000256" key="2">
    <source>
        <dbReference type="ARBA" id="ARBA00011245"/>
    </source>
</evidence>
<comment type="cofactor">
    <cofactor evidence="1">
        <name>Zn(2+)</name>
        <dbReference type="ChEBI" id="CHEBI:29105"/>
    </cofactor>
</comment>
<keyword evidence="7 11" id="KW-0378">Hydrolase</keyword>
<comment type="subunit">
    <text evidence="2">Monomer.</text>
</comment>
<dbReference type="GO" id="GO:0006508">
    <property type="term" value="P:proteolysis"/>
    <property type="evidence" value="ECO:0007669"/>
    <property type="project" value="UniProtKB-KW"/>
</dbReference>
<dbReference type="InterPro" id="IPR007484">
    <property type="entry name" value="Peptidase_M28"/>
</dbReference>
<evidence type="ECO:0000256" key="9">
    <source>
        <dbReference type="ARBA" id="ARBA00023157"/>
    </source>
</evidence>
<evidence type="ECO:0000313" key="13">
    <source>
        <dbReference type="EMBL" id="KAF2763189.1"/>
    </source>
</evidence>
<evidence type="ECO:0000256" key="4">
    <source>
        <dbReference type="ARBA" id="ARBA00022670"/>
    </source>
</evidence>
<dbReference type="Proteomes" id="UP000799437">
    <property type="component" value="Unassembled WGS sequence"/>
</dbReference>
<evidence type="ECO:0000256" key="6">
    <source>
        <dbReference type="ARBA" id="ARBA00022729"/>
    </source>
</evidence>
<keyword evidence="6" id="KW-0732">Signal</keyword>
<accession>A0A6A6WME0</accession>
<keyword evidence="4 11" id="KW-0645">Protease</keyword>
<evidence type="ECO:0000313" key="14">
    <source>
        <dbReference type="Proteomes" id="UP000799437"/>
    </source>
</evidence>
<evidence type="ECO:0000256" key="5">
    <source>
        <dbReference type="ARBA" id="ARBA00022723"/>
    </source>
</evidence>
<sequence>MSINSFASNVQAAAFPTTLTQKSAVNALIPKYNITNVKTTLTKFSSFYNRYYKSKFGAESAQWLFDQISAIATSSGVKGVTVRKFTHSFADQFSIIATLPGKSTKTIVLGAHQDSINVQTPSTGQAQGADDDGTGSMAIMEAFKTMLTDPRLKSREADNTIEFHWYAGEEAGLLGSQAVFQQYAKAGTNIAAMLQSDMVGYSNGPMGVITDFTNDALNTFTRRVIEQYTTTGYVDSECGYGCSDHASATRAGYPSSFIFEAAFEESNPDIHTPRDTIDKVDFAHVLEHGKLMLGWAMELAFSPSI</sequence>
<keyword evidence="14" id="KW-1185">Reference proteome</keyword>
<keyword evidence="9" id="KW-1015">Disulfide bond</keyword>
<evidence type="ECO:0000259" key="12">
    <source>
        <dbReference type="Pfam" id="PF04389"/>
    </source>
</evidence>
<protein>
    <recommendedName>
        <fullName evidence="11">Peptide hydrolase</fullName>
        <ecNumber evidence="11">3.4.-.-</ecNumber>
    </recommendedName>
</protein>
<dbReference type="InterPro" id="IPR045175">
    <property type="entry name" value="M28_fam"/>
</dbReference>
<keyword evidence="3" id="KW-0031">Aminopeptidase</keyword>
<dbReference type="GO" id="GO:0004177">
    <property type="term" value="F:aminopeptidase activity"/>
    <property type="evidence" value="ECO:0007669"/>
    <property type="project" value="UniProtKB-KW"/>
</dbReference>
<dbReference type="Gene3D" id="3.40.630.10">
    <property type="entry name" value="Zn peptidases"/>
    <property type="match status" value="1"/>
</dbReference>
<comment type="similarity">
    <text evidence="10">Belongs to the peptidase M28 family. M28E subfamily.</text>
</comment>
<dbReference type="AlphaFoldDB" id="A0A6A6WME0"/>
<dbReference type="CDD" id="cd03879">
    <property type="entry name" value="M28_AAP"/>
    <property type="match status" value="1"/>
</dbReference>
<dbReference type="GeneID" id="54481579"/>
<keyword evidence="8 11" id="KW-0862">Zinc</keyword>
<gene>
    <name evidence="13" type="ORF">EJ05DRAFT_29071</name>
</gene>
<proteinExistence type="inferred from homology"/>
<dbReference type="EC" id="3.4.-.-" evidence="11"/>
<keyword evidence="5 11" id="KW-0479">Metal-binding</keyword>
<feature type="domain" description="Peptidase M28" evidence="12">
    <location>
        <begin position="95"/>
        <end position="294"/>
    </location>
</feature>
<evidence type="ECO:0000256" key="7">
    <source>
        <dbReference type="ARBA" id="ARBA00022801"/>
    </source>
</evidence>
<evidence type="ECO:0000256" key="1">
    <source>
        <dbReference type="ARBA" id="ARBA00001947"/>
    </source>
</evidence>
<reference evidence="13" key="1">
    <citation type="journal article" date="2020" name="Stud. Mycol.">
        <title>101 Dothideomycetes genomes: a test case for predicting lifestyles and emergence of pathogens.</title>
        <authorList>
            <person name="Haridas S."/>
            <person name="Albert R."/>
            <person name="Binder M."/>
            <person name="Bloem J."/>
            <person name="Labutti K."/>
            <person name="Salamov A."/>
            <person name="Andreopoulos B."/>
            <person name="Baker S."/>
            <person name="Barry K."/>
            <person name="Bills G."/>
            <person name="Bluhm B."/>
            <person name="Cannon C."/>
            <person name="Castanera R."/>
            <person name="Culley D."/>
            <person name="Daum C."/>
            <person name="Ezra D."/>
            <person name="Gonzalez J."/>
            <person name="Henrissat B."/>
            <person name="Kuo A."/>
            <person name="Liang C."/>
            <person name="Lipzen A."/>
            <person name="Lutzoni F."/>
            <person name="Magnuson J."/>
            <person name="Mondo S."/>
            <person name="Nolan M."/>
            <person name="Ohm R."/>
            <person name="Pangilinan J."/>
            <person name="Park H.-J."/>
            <person name="Ramirez L."/>
            <person name="Alfaro M."/>
            <person name="Sun H."/>
            <person name="Tritt A."/>
            <person name="Yoshinaga Y."/>
            <person name="Zwiers L.-H."/>
            <person name="Turgeon B."/>
            <person name="Goodwin S."/>
            <person name="Spatafora J."/>
            <person name="Crous P."/>
            <person name="Grigoriev I."/>
        </authorList>
    </citation>
    <scope>NUCLEOTIDE SEQUENCE</scope>
    <source>
        <strain evidence="13">CBS 121739</strain>
    </source>
</reference>
<dbReference type="FunFam" id="3.40.630.10:FF:000042">
    <property type="entry name" value="Peptide hydrolase"/>
    <property type="match status" value="1"/>
</dbReference>
<dbReference type="GO" id="GO:0046872">
    <property type="term" value="F:metal ion binding"/>
    <property type="evidence" value="ECO:0007669"/>
    <property type="project" value="UniProtKB-KW"/>
</dbReference>
<dbReference type="PANTHER" id="PTHR12147:SF56">
    <property type="entry name" value="AMINOPEPTIDASE YDR415C-RELATED"/>
    <property type="match status" value="1"/>
</dbReference>